<comment type="caution">
    <text evidence="5">The sequence shown here is derived from an EMBL/GenBank/DDBJ whole genome shotgun (WGS) entry which is preliminary data.</text>
</comment>
<dbReference type="CDD" id="cd05125">
    <property type="entry name" value="Mth938_2P1-like"/>
    <property type="match status" value="1"/>
</dbReference>
<dbReference type="PANTHER" id="PTHR21192">
    <property type="entry name" value="NUCLEAR PROTEIN E3-3"/>
    <property type="match status" value="1"/>
</dbReference>
<evidence type="ECO:0000313" key="6">
    <source>
        <dbReference type="Proteomes" id="UP000567179"/>
    </source>
</evidence>
<gene>
    <name evidence="5" type="ORF">D9619_000236</name>
</gene>
<keyword evidence="3" id="KW-0496">Mitochondrion</keyword>
<evidence type="ECO:0000256" key="2">
    <source>
        <dbReference type="ARBA" id="ARBA00021776"/>
    </source>
</evidence>
<dbReference type="GO" id="GO:0032981">
    <property type="term" value="P:mitochondrial respiratory chain complex I assembly"/>
    <property type="evidence" value="ECO:0007669"/>
    <property type="project" value="InterPro"/>
</dbReference>
<dbReference type="AlphaFoldDB" id="A0A8H5F3U7"/>
<protein>
    <recommendedName>
        <fullName evidence="2">NADH dehydrogenase [ubiquinone] 1 alpha subcomplex assembly factor 3</fullName>
    </recommendedName>
</protein>
<dbReference type="Pfam" id="PF04430">
    <property type="entry name" value="DUF498"/>
    <property type="match status" value="1"/>
</dbReference>
<dbReference type="InterPro" id="IPR007523">
    <property type="entry name" value="NDUFAF3/AAMDC"/>
</dbReference>
<dbReference type="EMBL" id="JAACJJ010000028">
    <property type="protein sequence ID" value="KAF5322840.1"/>
    <property type="molecule type" value="Genomic_DNA"/>
</dbReference>
<comment type="similarity">
    <text evidence="4">Belongs to the NDUFAF3 family.</text>
</comment>
<sequence>MLARVSQTLARPVPLRSNAVYKCAPSILFCTVNQQTSISSRKPRHSPSHTRNLHTTPTLLDRSFTNLLADDTPPAVQVSSISTDGIQLADGLLLPGPCIFLEGKVFIWDVANADVGSRVRADRWREWNKEHFEILETVAPRPEMLILGTGRTIVQPPPFLKDYLISLGIQLDVMDTRNACSTYNLLAEEGRRVAAALLPITPYKWPKTSIPGTPPSPSAT</sequence>
<evidence type="ECO:0000256" key="4">
    <source>
        <dbReference type="ARBA" id="ARBA00049984"/>
    </source>
</evidence>
<evidence type="ECO:0000256" key="3">
    <source>
        <dbReference type="ARBA" id="ARBA00023128"/>
    </source>
</evidence>
<keyword evidence="6" id="KW-1185">Reference proteome</keyword>
<name>A0A8H5F3U7_9AGAR</name>
<dbReference type="Proteomes" id="UP000567179">
    <property type="component" value="Unassembled WGS sequence"/>
</dbReference>
<dbReference type="PANTHER" id="PTHR21192:SF2">
    <property type="entry name" value="NADH DEHYDROGENASE [UBIQUINONE] 1 ALPHA SUBCOMPLEX ASSEMBLY FACTOR 3"/>
    <property type="match status" value="1"/>
</dbReference>
<dbReference type="GO" id="GO:0005743">
    <property type="term" value="C:mitochondrial inner membrane"/>
    <property type="evidence" value="ECO:0007669"/>
    <property type="project" value="TreeGrafter"/>
</dbReference>
<evidence type="ECO:0000313" key="5">
    <source>
        <dbReference type="EMBL" id="KAF5322840.1"/>
    </source>
</evidence>
<organism evidence="5 6">
    <name type="scientific">Psilocybe cf. subviscida</name>
    <dbReference type="NCBI Taxonomy" id="2480587"/>
    <lineage>
        <taxon>Eukaryota</taxon>
        <taxon>Fungi</taxon>
        <taxon>Dikarya</taxon>
        <taxon>Basidiomycota</taxon>
        <taxon>Agaricomycotina</taxon>
        <taxon>Agaricomycetes</taxon>
        <taxon>Agaricomycetidae</taxon>
        <taxon>Agaricales</taxon>
        <taxon>Agaricineae</taxon>
        <taxon>Strophariaceae</taxon>
        <taxon>Psilocybe</taxon>
    </lineage>
</organism>
<dbReference type="OrthoDB" id="20681at2759"/>
<dbReference type="Gene3D" id="3.40.1230.10">
    <property type="entry name" value="MTH938-like"/>
    <property type="match status" value="1"/>
</dbReference>
<reference evidence="5 6" key="1">
    <citation type="journal article" date="2020" name="ISME J.">
        <title>Uncovering the hidden diversity of litter-decomposition mechanisms in mushroom-forming fungi.</title>
        <authorList>
            <person name="Floudas D."/>
            <person name="Bentzer J."/>
            <person name="Ahren D."/>
            <person name="Johansson T."/>
            <person name="Persson P."/>
            <person name="Tunlid A."/>
        </authorList>
    </citation>
    <scope>NUCLEOTIDE SEQUENCE [LARGE SCALE GENOMIC DNA]</scope>
    <source>
        <strain evidence="5 6">CBS 101986</strain>
    </source>
</reference>
<dbReference type="InterPro" id="IPR034095">
    <property type="entry name" value="NDUF3"/>
</dbReference>
<accession>A0A8H5F3U7</accession>
<comment type="subcellular location">
    <subcellularLocation>
        <location evidence="1">Mitochondrion</location>
    </subcellularLocation>
</comment>
<dbReference type="SUPFAM" id="SSF64076">
    <property type="entry name" value="MTH938-like"/>
    <property type="match status" value="1"/>
</dbReference>
<evidence type="ECO:0000256" key="1">
    <source>
        <dbReference type="ARBA" id="ARBA00004173"/>
    </source>
</evidence>
<dbReference type="InterPro" id="IPR036748">
    <property type="entry name" value="MTH938-like_sf"/>
</dbReference>
<proteinExistence type="inferred from homology"/>